<sequence length="193" mass="21650">MTPLIKSSPSALPPFVRNGSVTLSRKRDFQRCTNFGGAIPTSWRPIYFILKVPIFRINSQVVVKRIKRISDLETTPYGNGSDDLHCEEFEFVNQTIGQIQNSSPSHPPSRKFHIQLIPSTPRNFQFKLITIPSSFPQPSPKPSTTRKPALASQISPSPIPPPTNLQPVSRNSNCSGVEKFPLPYPITKLFQLR</sequence>
<name>A0A9Q3IYX2_9BASI</name>
<feature type="region of interest" description="Disordered" evidence="1">
    <location>
        <begin position="133"/>
        <end position="172"/>
    </location>
</feature>
<evidence type="ECO:0000313" key="3">
    <source>
        <dbReference type="Proteomes" id="UP000765509"/>
    </source>
</evidence>
<protein>
    <submittedName>
        <fullName evidence="2">Uncharacterized protein</fullName>
    </submittedName>
</protein>
<organism evidence="2 3">
    <name type="scientific">Austropuccinia psidii MF-1</name>
    <dbReference type="NCBI Taxonomy" id="1389203"/>
    <lineage>
        <taxon>Eukaryota</taxon>
        <taxon>Fungi</taxon>
        <taxon>Dikarya</taxon>
        <taxon>Basidiomycota</taxon>
        <taxon>Pucciniomycotina</taxon>
        <taxon>Pucciniomycetes</taxon>
        <taxon>Pucciniales</taxon>
        <taxon>Sphaerophragmiaceae</taxon>
        <taxon>Austropuccinia</taxon>
    </lineage>
</organism>
<proteinExistence type="predicted"/>
<accession>A0A9Q3IYX2</accession>
<dbReference type="EMBL" id="AVOT02059217">
    <property type="protein sequence ID" value="MBW0552908.1"/>
    <property type="molecule type" value="Genomic_DNA"/>
</dbReference>
<comment type="caution">
    <text evidence="2">The sequence shown here is derived from an EMBL/GenBank/DDBJ whole genome shotgun (WGS) entry which is preliminary data.</text>
</comment>
<reference evidence="2" key="1">
    <citation type="submission" date="2021-03" db="EMBL/GenBank/DDBJ databases">
        <title>Draft genome sequence of rust myrtle Austropuccinia psidii MF-1, a brazilian biotype.</title>
        <authorList>
            <person name="Quecine M.C."/>
            <person name="Pachon D.M.R."/>
            <person name="Bonatelli M.L."/>
            <person name="Correr F.H."/>
            <person name="Franceschini L.M."/>
            <person name="Leite T.F."/>
            <person name="Margarido G.R.A."/>
            <person name="Almeida C.A."/>
            <person name="Ferrarezi J.A."/>
            <person name="Labate C.A."/>
        </authorList>
    </citation>
    <scope>NUCLEOTIDE SEQUENCE</scope>
    <source>
        <strain evidence="2">MF-1</strain>
    </source>
</reference>
<dbReference type="Proteomes" id="UP000765509">
    <property type="component" value="Unassembled WGS sequence"/>
</dbReference>
<evidence type="ECO:0000313" key="2">
    <source>
        <dbReference type="EMBL" id="MBW0552908.1"/>
    </source>
</evidence>
<dbReference type="AlphaFoldDB" id="A0A9Q3IYX2"/>
<keyword evidence="3" id="KW-1185">Reference proteome</keyword>
<evidence type="ECO:0000256" key="1">
    <source>
        <dbReference type="SAM" id="MobiDB-lite"/>
    </source>
</evidence>
<gene>
    <name evidence="2" type="ORF">O181_092623</name>
</gene>